<comment type="cofactor">
    <cofactor evidence="6">
        <name>Zn(2+)</name>
        <dbReference type="ChEBI" id="CHEBI:29105"/>
    </cofactor>
</comment>
<evidence type="ECO:0000256" key="1">
    <source>
        <dbReference type="ARBA" id="ARBA00008072"/>
    </source>
</evidence>
<comment type="similarity">
    <text evidence="1 6">Belongs to the zinc-containing alcohol dehydrogenase family.</text>
</comment>
<protein>
    <submittedName>
        <fullName evidence="8">S-(Hydroxymethyl)glutathione dehydrogenase/alcohol dehydrogenase</fullName>
    </submittedName>
</protein>
<dbReference type="PANTHER" id="PTHR43880">
    <property type="entry name" value="ALCOHOL DEHYDROGENASE"/>
    <property type="match status" value="1"/>
</dbReference>
<dbReference type="GO" id="GO:0008270">
    <property type="term" value="F:zinc ion binding"/>
    <property type="evidence" value="ECO:0007669"/>
    <property type="project" value="InterPro"/>
</dbReference>
<evidence type="ECO:0000313" key="9">
    <source>
        <dbReference type="Proteomes" id="UP000291591"/>
    </source>
</evidence>
<evidence type="ECO:0000256" key="3">
    <source>
        <dbReference type="ARBA" id="ARBA00022833"/>
    </source>
</evidence>
<proteinExistence type="inferred from homology"/>
<dbReference type="Pfam" id="PF00107">
    <property type="entry name" value="ADH_zinc_N"/>
    <property type="match status" value="1"/>
</dbReference>
<evidence type="ECO:0000256" key="4">
    <source>
        <dbReference type="ARBA" id="ARBA00023002"/>
    </source>
</evidence>
<dbReference type="Gene3D" id="3.40.50.720">
    <property type="entry name" value="NAD(P)-binding Rossmann-like Domain"/>
    <property type="match status" value="1"/>
</dbReference>
<keyword evidence="3 6" id="KW-0862">Zinc</keyword>
<dbReference type="GO" id="GO:0051903">
    <property type="term" value="F:S-(hydroxymethyl)glutathione dehydrogenase [NAD(P)+] activity"/>
    <property type="evidence" value="ECO:0007669"/>
    <property type="project" value="TreeGrafter"/>
</dbReference>
<dbReference type="InterPro" id="IPR002328">
    <property type="entry name" value="ADH_Zn_CS"/>
</dbReference>
<dbReference type="InterPro" id="IPR013149">
    <property type="entry name" value="ADH-like_C"/>
</dbReference>
<dbReference type="InterPro" id="IPR036291">
    <property type="entry name" value="NAD(P)-bd_dom_sf"/>
</dbReference>
<dbReference type="CDD" id="cd08279">
    <property type="entry name" value="Zn_ADH_class_III"/>
    <property type="match status" value="1"/>
</dbReference>
<dbReference type="EMBL" id="SHKL01000001">
    <property type="protein sequence ID" value="RZT86666.1"/>
    <property type="molecule type" value="Genomic_DNA"/>
</dbReference>
<name>A0A4Q7UXN7_PSEST</name>
<evidence type="ECO:0000256" key="6">
    <source>
        <dbReference type="RuleBase" id="RU361277"/>
    </source>
</evidence>
<dbReference type="GO" id="GO:0046294">
    <property type="term" value="P:formaldehyde catabolic process"/>
    <property type="evidence" value="ECO:0007669"/>
    <property type="project" value="TreeGrafter"/>
</dbReference>
<dbReference type="Gene3D" id="3.90.180.10">
    <property type="entry name" value="Medium-chain alcohol dehydrogenases, catalytic domain"/>
    <property type="match status" value="1"/>
</dbReference>
<gene>
    <name evidence="8" type="ORF">EV383_3563</name>
</gene>
<dbReference type="InterPro" id="IPR020843">
    <property type="entry name" value="ER"/>
</dbReference>
<reference evidence="8 9" key="1">
    <citation type="submission" date="2019-02" db="EMBL/GenBank/DDBJ databases">
        <title>Sequencing the genomes of 1000 actinobacteria strains.</title>
        <authorList>
            <person name="Klenk H.-P."/>
        </authorList>
    </citation>
    <scope>NUCLEOTIDE SEQUENCE [LARGE SCALE GENOMIC DNA]</scope>
    <source>
        <strain evidence="8 9">DSM 45779</strain>
    </source>
</reference>
<dbReference type="PROSITE" id="PS00059">
    <property type="entry name" value="ADH_ZINC"/>
    <property type="match status" value="1"/>
</dbReference>
<dbReference type="Proteomes" id="UP000291591">
    <property type="component" value="Unassembled WGS sequence"/>
</dbReference>
<dbReference type="PANTHER" id="PTHR43880:SF12">
    <property type="entry name" value="ALCOHOL DEHYDROGENASE CLASS-3"/>
    <property type="match status" value="1"/>
</dbReference>
<comment type="caution">
    <text evidence="8">The sequence shown here is derived from an EMBL/GenBank/DDBJ whole genome shotgun (WGS) entry which is preliminary data.</text>
</comment>
<dbReference type="SUPFAM" id="SSF51735">
    <property type="entry name" value="NAD(P)-binding Rossmann-fold domains"/>
    <property type="match status" value="1"/>
</dbReference>
<dbReference type="OrthoDB" id="334894at2"/>
<feature type="domain" description="Enoyl reductase (ER)" evidence="7">
    <location>
        <begin position="12"/>
        <end position="370"/>
    </location>
</feature>
<evidence type="ECO:0000313" key="8">
    <source>
        <dbReference type="EMBL" id="RZT86666.1"/>
    </source>
</evidence>
<evidence type="ECO:0000256" key="5">
    <source>
        <dbReference type="ARBA" id="ARBA00023027"/>
    </source>
</evidence>
<dbReference type="SUPFAM" id="SSF50129">
    <property type="entry name" value="GroES-like"/>
    <property type="match status" value="2"/>
</dbReference>
<keyword evidence="5" id="KW-0520">NAD</keyword>
<evidence type="ECO:0000256" key="2">
    <source>
        <dbReference type="ARBA" id="ARBA00022723"/>
    </source>
</evidence>
<keyword evidence="4" id="KW-0560">Oxidoreductase</keyword>
<dbReference type="SMART" id="SM00829">
    <property type="entry name" value="PKS_ER"/>
    <property type="match status" value="1"/>
</dbReference>
<accession>A0A4Q7UXN7</accession>
<dbReference type="GO" id="GO:0005829">
    <property type="term" value="C:cytosol"/>
    <property type="evidence" value="ECO:0007669"/>
    <property type="project" value="TreeGrafter"/>
</dbReference>
<keyword evidence="9" id="KW-1185">Reference proteome</keyword>
<keyword evidence="2 6" id="KW-0479">Metal-binding</keyword>
<dbReference type="InterPro" id="IPR023921">
    <property type="entry name" value="ADH_Zn_actinomycetes"/>
</dbReference>
<dbReference type="Pfam" id="PF08240">
    <property type="entry name" value="ADH_N"/>
    <property type="match status" value="1"/>
</dbReference>
<dbReference type="AlphaFoldDB" id="A0A4Q7UXN7"/>
<evidence type="ECO:0000259" key="7">
    <source>
        <dbReference type="SMART" id="SM00829"/>
    </source>
</evidence>
<dbReference type="InterPro" id="IPR011032">
    <property type="entry name" value="GroES-like_sf"/>
</dbReference>
<sequence length="373" mass="38894">MRTEAAVLWETGGAWDVREVELGEPVTGEVRVRLAASGICHTDDHLVTGGLPQPLPAIGGHEGAGVVEAVGPGVTDVAPGDPVVLIYIPSCGRCRPCAQGRQNLCERGAARREGRALADDSLRFSSEADGVGITTMSLLGTFARHTVVHESQVLKIEGDIPLVPAALVGCGVTAGVGAALHGAEVRAGDVVAVVGVGGLGAAAIQGARIAGARIIVAIEPVEAKHATALSLGATHVVSDSEKARALIEEISWGRMANAAILTTDLAHGEYLGPTMELLGKNGRAAVVAVAPPDQRRADLSLLDLTLYEKQVRGTLYGSRSPRAAIPELLDLYRADKLTLDGLITTRYRLSEINQGFDDLRAATNIRGLIVYDD</sequence>
<organism evidence="8 9">
    <name type="scientific">Pseudonocardia sediminis</name>
    <dbReference type="NCBI Taxonomy" id="1397368"/>
    <lineage>
        <taxon>Bacteria</taxon>
        <taxon>Bacillati</taxon>
        <taxon>Actinomycetota</taxon>
        <taxon>Actinomycetes</taxon>
        <taxon>Pseudonocardiales</taxon>
        <taxon>Pseudonocardiaceae</taxon>
        <taxon>Pseudonocardia</taxon>
    </lineage>
</organism>
<dbReference type="InterPro" id="IPR013154">
    <property type="entry name" value="ADH-like_N"/>
</dbReference>
<dbReference type="NCBIfam" id="TIGR03989">
    <property type="entry name" value="Rxyl_3153"/>
    <property type="match status" value="1"/>
</dbReference>
<dbReference type="RefSeq" id="WP_130290926.1">
    <property type="nucleotide sequence ID" value="NZ_SHKL01000001.1"/>
</dbReference>